<comment type="caution">
    <text evidence="2">The sequence shown here is derived from an EMBL/GenBank/DDBJ whole genome shotgun (WGS) entry which is preliminary data.</text>
</comment>
<reference evidence="2 3" key="1">
    <citation type="submission" date="2019-12" db="EMBL/GenBank/DDBJ databases">
        <authorList>
            <person name="Sun J.-Q."/>
        </authorList>
    </citation>
    <scope>NUCLEOTIDE SEQUENCE [LARGE SCALE GENOMIC DNA]</scope>
    <source>
        <strain evidence="2 3">JCM 17928</strain>
    </source>
</reference>
<evidence type="ECO:0000313" key="3">
    <source>
        <dbReference type="Proteomes" id="UP000433945"/>
    </source>
</evidence>
<organism evidence="2 3">
    <name type="scientific">Flavobacterium rakeshii</name>
    <dbReference type="NCBI Taxonomy" id="1038845"/>
    <lineage>
        <taxon>Bacteria</taxon>
        <taxon>Pseudomonadati</taxon>
        <taxon>Bacteroidota</taxon>
        <taxon>Flavobacteriia</taxon>
        <taxon>Flavobacteriales</taxon>
        <taxon>Flavobacteriaceae</taxon>
        <taxon>Flavobacterium</taxon>
    </lineage>
</organism>
<protein>
    <submittedName>
        <fullName evidence="2">Uncharacterized protein</fullName>
    </submittedName>
</protein>
<accession>A0A6N8H8X8</accession>
<evidence type="ECO:0000313" key="2">
    <source>
        <dbReference type="EMBL" id="MUV02383.1"/>
    </source>
</evidence>
<sequence length="56" mass="6566">MNQPDKNHNSYPQEEGISNPGKEQIHTGNESRHRRIKEKFSPGLQHEYNPEDFCTD</sequence>
<dbReference type="Proteomes" id="UP000433945">
    <property type="component" value="Unassembled WGS sequence"/>
</dbReference>
<evidence type="ECO:0000256" key="1">
    <source>
        <dbReference type="SAM" id="MobiDB-lite"/>
    </source>
</evidence>
<gene>
    <name evidence="2" type="ORF">GN157_01570</name>
</gene>
<dbReference type="RefSeq" id="WP_157481374.1">
    <property type="nucleotide sequence ID" value="NZ_WOWP01000005.1"/>
</dbReference>
<keyword evidence="3" id="KW-1185">Reference proteome</keyword>
<feature type="region of interest" description="Disordered" evidence="1">
    <location>
        <begin position="1"/>
        <end position="56"/>
    </location>
</feature>
<dbReference type="EMBL" id="WOWP01000005">
    <property type="protein sequence ID" value="MUV02383.1"/>
    <property type="molecule type" value="Genomic_DNA"/>
</dbReference>
<dbReference type="AlphaFoldDB" id="A0A6N8H8X8"/>
<proteinExistence type="predicted"/>
<name>A0A6N8H8X8_9FLAO</name>